<comment type="caution">
    <text evidence="1">The sequence shown here is derived from an EMBL/GenBank/DDBJ whole genome shotgun (WGS) entry which is preliminary data.</text>
</comment>
<name>A0AAU9JU16_9CILI</name>
<dbReference type="InterPro" id="IPR028978">
    <property type="entry name" value="Chorismate_lyase_/UTRA_dom_sf"/>
</dbReference>
<evidence type="ECO:0008006" key="3">
    <source>
        <dbReference type="Google" id="ProtNLM"/>
    </source>
</evidence>
<proteinExistence type="predicted"/>
<reference evidence="1" key="1">
    <citation type="submission" date="2021-09" db="EMBL/GenBank/DDBJ databases">
        <authorList>
            <consortium name="AG Swart"/>
            <person name="Singh M."/>
            <person name="Singh A."/>
            <person name="Seah K."/>
            <person name="Emmerich C."/>
        </authorList>
    </citation>
    <scope>NUCLEOTIDE SEQUENCE</scope>
    <source>
        <strain evidence="1">ATCC30299</strain>
    </source>
</reference>
<organism evidence="1 2">
    <name type="scientific">Blepharisma stoltei</name>
    <dbReference type="NCBI Taxonomy" id="1481888"/>
    <lineage>
        <taxon>Eukaryota</taxon>
        <taxon>Sar</taxon>
        <taxon>Alveolata</taxon>
        <taxon>Ciliophora</taxon>
        <taxon>Postciliodesmatophora</taxon>
        <taxon>Heterotrichea</taxon>
        <taxon>Heterotrichida</taxon>
        <taxon>Blepharismidae</taxon>
        <taxon>Blepharisma</taxon>
    </lineage>
</organism>
<dbReference type="AlphaFoldDB" id="A0AAU9JU16"/>
<sequence length="156" mass="17895">MEVASPTMRILLNHDGSMTKALESLTLRPIKIDLLSETEIENSPTPFIESPAVLRETLLISGGEKLVHAVSYWNKEKYQHYLSENPEMPIGKILISRRIEQFREIVSIEKSVQSERIINLLDARTNELFSRTYVIYTDAKPLCVITETFSDEISRI</sequence>
<gene>
    <name evidence="1" type="ORF">BSTOLATCC_MIC50953</name>
</gene>
<accession>A0AAU9JU16</accession>
<protein>
    <recommendedName>
        <fullName evidence="3">DUF98 domain-containing protein</fullName>
    </recommendedName>
</protein>
<dbReference type="Pfam" id="PF01947">
    <property type="entry name" value="Rv2949c-like"/>
    <property type="match status" value="1"/>
</dbReference>
<dbReference type="Proteomes" id="UP001162131">
    <property type="component" value="Unassembled WGS sequence"/>
</dbReference>
<evidence type="ECO:0000313" key="1">
    <source>
        <dbReference type="EMBL" id="CAG9330360.1"/>
    </source>
</evidence>
<dbReference type="InterPro" id="IPR002800">
    <property type="entry name" value="Rv2949c-like"/>
</dbReference>
<dbReference type="SUPFAM" id="SSF64288">
    <property type="entry name" value="Chorismate lyase-like"/>
    <property type="match status" value="1"/>
</dbReference>
<evidence type="ECO:0000313" key="2">
    <source>
        <dbReference type="Proteomes" id="UP001162131"/>
    </source>
</evidence>
<dbReference type="Gene3D" id="3.40.1410.10">
    <property type="entry name" value="Chorismate lyase-like"/>
    <property type="match status" value="1"/>
</dbReference>
<dbReference type="EMBL" id="CAJZBQ010000051">
    <property type="protein sequence ID" value="CAG9330360.1"/>
    <property type="molecule type" value="Genomic_DNA"/>
</dbReference>
<keyword evidence="2" id="KW-1185">Reference proteome</keyword>